<dbReference type="InterPro" id="IPR002048">
    <property type="entry name" value="EF_hand_dom"/>
</dbReference>
<dbReference type="PROSITE" id="PS50222">
    <property type="entry name" value="EF_HAND_2"/>
    <property type="match status" value="1"/>
</dbReference>
<dbReference type="EMBL" id="AWUE01019242">
    <property type="protein sequence ID" value="OMO74807.1"/>
    <property type="molecule type" value="Genomic_DNA"/>
</dbReference>
<dbReference type="PROSITE" id="PS00018">
    <property type="entry name" value="EF_HAND_1"/>
    <property type="match status" value="2"/>
</dbReference>
<dbReference type="Pfam" id="PF13202">
    <property type="entry name" value="EF-hand_5"/>
    <property type="match status" value="2"/>
</dbReference>
<dbReference type="GO" id="GO:0005509">
    <property type="term" value="F:calcium ion binding"/>
    <property type="evidence" value="ECO:0007669"/>
    <property type="project" value="InterPro"/>
</dbReference>
<keyword evidence="5" id="KW-1185">Reference proteome</keyword>
<protein>
    <submittedName>
        <fullName evidence="4">Calcium-binding EF-hand</fullName>
    </submittedName>
</protein>
<proteinExistence type="predicted"/>
<keyword evidence="2" id="KW-0106">Calcium</keyword>
<reference evidence="5" key="1">
    <citation type="submission" date="2013-09" db="EMBL/GenBank/DDBJ databases">
        <title>Corchorus olitorius genome sequencing.</title>
        <authorList>
            <person name="Alam M."/>
            <person name="Haque M.S."/>
            <person name="Islam M.S."/>
            <person name="Emdad E.M."/>
            <person name="Islam M.M."/>
            <person name="Ahmed B."/>
            <person name="Halim A."/>
            <person name="Hossen Q.M.M."/>
            <person name="Hossain M.Z."/>
            <person name="Ahmed R."/>
            <person name="Khan M.M."/>
            <person name="Islam R."/>
            <person name="Rashid M.M."/>
            <person name="Khan S.A."/>
            <person name="Rahman M.S."/>
            <person name="Alam M."/>
            <person name="Yahiya A.S."/>
            <person name="Khan M.S."/>
            <person name="Azam M.S."/>
            <person name="Haque T."/>
            <person name="Lashkar M.Z.H."/>
            <person name="Akhand A.I."/>
            <person name="Morshed G."/>
            <person name="Roy S."/>
            <person name="Uddin K.S."/>
            <person name="Rabeya T."/>
            <person name="Hossain A.S."/>
            <person name="Chowdhury A."/>
            <person name="Snigdha A.R."/>
            <person name="Mortoza M.S."/>
            <person name="Matin S.A."/>
            <person name="Hoque S.M.E."/>
            <person name="Islam M.K."/>
            <person name="Roy D.K."/>
            <person name="Haider R."/>
            <person name="Moosa M.M."/>
            <person name="Elias S.M."/>
            <person name="Hasan A.M."/>
            <person name="Jahan S."/>
            <person name="Shafiuddin M."/>
            <person name="Mahmood N."/>
            <person name="Shommy N.S."/>
        </authorList>
    </citation>
    <scope>NUCLEOTIDE SEQUENCE [LARGE SCALE GENOMIC DNA]</scope>
    <source>
        <strain evidence="5">cv. O-4</strain>
    </source>
</reference>
<dbReference type="PANTHER" id="PTHR23050">
    <property type="entry name" value="CALCIUM BINDING PROTEIN"/>
    <property type="match status" value="1"/>
</dbReference>
<evidence type="ECO:0000313" key="5">
    <source>
        <dbReference type="Proteomes" id="UP000187203"/>
    </source>
</evidence>
<organism evidence="4 5">
    <name type="scientific">Corchorus olitorius</name>
    <dbReference type="NCBI Taxonomy" id="93759"/>
    <lineage>
        <taxon>Eukaryota</taxon>
        <taxon>Viridiplantae</taxon>
        <taxon>Streptophyta</taxon>
        <taxon>Embryophyta</taxon>
        <taxon>Tracheophyta</taxon>
        <taxon>Spermatophyta</taxon>
        <taxon>Magnoliopsida</taxon>
        <taxon>eudicotyledons</taxon>
        <taxon>Gunneridae</taxon>
        <taxon>Pentapetalae</taxon>
        <taxon>rosids</taxon>
        <taxon>malvids</taxon>
        <taxon>Malvales</taxon>
        <taxon>Malvaceae</taxon>
        <taxon>Grewioideae</taxon>
        <taxon>Apeibeae</taxon>
        <taxon>Corchorus</taxon>
    </lineage>
</organism>
<evidence type="ECO:0000313" key="4">
    <source>
        <dbReference type="EMBL" id="OMO74807.1"/>
    </source>
</evidence>
<name>A0A1R3HWR7_9ROSI</name>
<evidence type="ECO:0000259" key="3">
    <source>
        <dbReference type="PROSITE" id="PS50222"/>
    </source>
</evidence>
<dbReference type="InterPro" id="IPR018247">
    <property type="entry name" value="EF_Hand_1_Ca_BS"/>
</dbReference>
<sequence length="95" mass="11023">MAIIVRRSISNMDGKRIMKMEEFKQWLKKFDADKDGRISKEELRDAIYESGGNFGWWKSRRGIRSADADGSGYIDENEINNLVEFADKYLGVKIL</sequence>
<evidence type="ECO:0000256" key="2">
    <source>
        <dbReference type="ARBA" id="ARBA00022837"/>
    </source>
</evidence>
<accession>A0A1R3HWR7</accession>
<dbReference type="SUPFAM" id="SSF47473">
    <property type="entry name" value="EF-hand"/>
    <property type="match status" value="1"/>
</dbReference>
<dbReference type="OrthoDB" id="26525at2759"/>
<dbReference type="Gene3D" id="1.10.238.10">
    <property type="entry name" value="EF-hand"/>
    <property type="match status" value="1"/>
</dbReference>
<evidence type="ECO:0000256" key="1">
    <source>
        <dbReference type="ARBA" id="ARBA00022737"/>
    </source>
</evidence>
<dbReference type="SMART" id="SM00054">
    <property type="entry name" value="EFh"/>
    <property type="match status" value="2"/>
</dbReference>
<dbReference type="InterPro" id="IPR050145">
    <property type="entry name" value="Centrin_CML-like"/>
</dbReference>
<feature type="domain" description="EF-hand" evidence="3">
    <location>
        <begin position="18"/>
        <end position="53"/>
    </location>
</feature>
<dbReference type="AlphaFoldDB" id="A0A1R3HWR7"/>
<gene>
    <name evidence="4" type="ORF">COLO4_26487</name>
</gene>
<dbReference type="Proteomes" id="UP000187203">
    <property type="component" value="Unassembled WGS sequence"/>
</dbReference>
<dbReference type="InterPro" id="IPR011992">
    <property type="entry name" value="EF-hand-dom_pair"/>
</dbReference>
<dbReference type="STRING" id="93759.A0A1R3HWR7"/>
<comment type="caution">
    <text evidence="4">The sequence shown here is derived from an EMBL/GenBank/DDBJ whole genome shotgun (WGS) entry which is preliminary data.</text>
</comment>
<keyword evidence="1" id="KW-0677">Repeat</keyword>